<keyword evidence="2" id="KW-1185">Reference proteome</keyword>
<protein>
    <submittedName>
        <fullName evidence="1">HST protein</fullName>
    </submittedName>
</protein>
<reference evidence="1" key="1">
    <citation type="submission" date="2021-02" db="EMBL/GenBank/DDBJ databases">
        <authorList>
            <person name="Dougan E. K."/>
            <person name="Rhodes N."/>
            <person name="Thang M."/>
            <person name="Chan C."/>
        </authorList>
    </citation>
    <scope>NUCLEOTIDE SEQUENCE</scope>
</reference>
<evidence type="ECO:0000313" key="1">
    <source>
        <dbReference type="EMBL" id="CAE7236873.1"/>
    </source>
</evidence>
<name>A0A812KYI3_SYMPI</name>
<accession>A0A812KYI3</accession>
<dbReference type="OrthoDB" id="10321185at2759"/>
<organism evidence="1 2">
    <name type="scientific">Symbiodinium pilosum</name>
    <name type="common">Dinoflagellate</name>
    <dbReference type="NCBI Taxonomy" id="2952"/>
    <lineage>
        <taxon>Eukaryota</taxon>
        <taxon>Sar</taxon>
        <taxon>Alveolata</taxon>
        <taxon>Dinophyceae</taxon>
        <taxon>Suessiales</taxon>
        <taxon>Symbiodiniaceae</taxon>
        <taxon>Symbiodinium</taxon>
    </lineage>
</organism>
<dbReference type="Proteomes" id="UP000649617">
    <property type="component" value="Unassembled WGS sequence"/>
</dbReference>
<sequence length="82" mass="8782">ADNLEGDIMLSINNSSKRQLPDFGTGRCQSVLTNAGPTLLLPAKGGIEVYLDNSVFRSAKCYSTSSQQKAAESLRSYLPKSA</sequence>
<gene>
    <name evidence="1" type="primary">HST</name>
    <name evidence="1" type="ORF">SPIL2461_LOCUS3880</name>
</gene>
<proteinExistence type="predicted"/>
<comment type="caution">
    <text evidence="1">The sequence shown here is derived from an EMBL/GenBank/DDBJ whole genome shotgun (WGS) entry which is preliminary data.</text>
</comment>
<dbReference type="EMBL" id="CAJNIZ010004882">
    <property type="protein sequence ID" value="CAE7236873.1"/>
    <property type="molecule type" value="Genomic_DNA"/>
</dbReference>
<dbReference type="AlphaFoldDB" id="A0A812KYI3"/>
<evidence type="ECO:0000313" key="2">
    <source>
        <dbReference type="Proteomes" id="UP000649617"/>
    </source>
</evidence>
<feature type="non-terminal residue" evidence="1">
    <location>
        <position position="1"/>
    </location>
</feature>